<evidence type="ECO:0000256" key="4">
    <source>
        <dbReference type="ARBA" id="ARBA00022801"/>
    </source>
</evidence>
<evidence type="ECO:0000256" key="8">
    <source>
        <dbReference type="ARBA" id="ARBA00048336"/>
    </source>
</evidence>
<dbReference type="PANTHER" id="PTHR13832">
    <property type="entry name" value="PROTEIN PHOSPHATASE 2C"/>
    <property type="match status" value="1"/>
</dbReference>
<evidence type="ECO:0000313" key="10">
    <source>
        <dbReference type="EMBL" id="HCS93450.1"/>
    </source>
</evidence>
<dbReference type="NCBIfam" id="NF033484">
    <property type="entry name" value="Stp1_PP2C_phos"/>
    <property type="match status" value="1"/>
</dbReference>
<dbReference type="CDD" id="cd00143">
    <property type="entry name" value="PP2Cc"/>
    <property type="match status" value="1"/>
</dbReference>
<dbReference type="FunFam" id="3.60.40.10:FF:000002">
    <property type="entry name" value="Serine/threonine phosphatase stp"/>
    <property type="match status" value="1"/>
</dbReference>
<comment type="cofactor">
    <cofactor evidence="1">
        <name>Mn(2+)</name>
        <dbReference type="ChEBI" id="CHEBI:29035"/>
    </cofactor>
</comment>
<dbReference type="InterPro" id="IPR036457">
    <property type="entry name" value="PPM-type-like_dom_sf"/>
</dbReference>
<dbReference type="Pfam" id="PF13672">
    <property type="entry name" value="PP2C_2"/>
    <property type="match status" value="1"/>
</dbReference>
<dbReference type="EC" id="3.1.3.16" evidence="2"/>
<comment type="catalytic activity">
    <reaction evidence="7">
        <text>O-phospho-L-seryl-[protein] + H2O = L-seryl-[protein] + phosphate</text>
        <dbReference type="Rhea" id="RHEA:20629"/>
        <dbReference type="Rhea" id="RHEA-COMP:9863"/>
        <dbReference type="Rhea" id="RHEA-COMP:11604"/>
        <dbReference type="ChEBI" id="CHEBI:15377"/>
        <dbReference type="ChEBI" id="CHEBI:29999"/>
        <dbReference type="ChEBI" id="CHEBI:43474"/>
        <dbReference type="ChEBI" id="CHEBI:83421"/>
        <dbReference type="EC" id="3.1.3.16"/>
    </reaction>
</comment>
<evidence type="ECO:0000256" key="5">
    <source>
        <dbReference type="ARBA" id="ARBA00022912"/>
    </source>
</evidence>
<evidence type="ECO:0000256" key="3">
    <source>
        <dbReference type="ARBA" id="ARBA00022723"/>
    </source>
</evidence>
<dbReference type="SUPFAM" id="SSF81606">
    <property type="entry name" value="PP2C-like"/>
    <property type="match status" value="1"/>
</dbReference>
<evidence type="ECO:0000259" key="9">
    <source>
        <dbReference type="PROSITE" id="PS51746"/>
    </source>
</evidence>
<comment type="caution">
    <text evidence="10">The sequence shown here is derived from an EMBL/GenBank/DDBJ whole genome shotgun (WGS) entry which is preliminary data.</text>
</comment>
<dbReference type="GO" id="GO:0004722">
    <property type="term" value="F:protein serine/threonine phosphatase activity"/>
    <property type="evidence" value="ECO:0007669"/>
    <property type="project" value="UniProtKB-EC"/>
</dbReference>
<keyword evidence="6" id="KW-0464">Manganese</keyword>
<proteinExistence type="predicted"/>
<keyword evidence="4" id="KW-0378">Hydrolase</keyword>
<dbReference type="Proteomes" id="UP000262195">
    <property type="component" value="Unassembled WGS sequence"/>
</dbReference>
<gene>
    <name evidence="10" type="ORF">DIW15_01920</name>
</gene>
<dbReference type="Gene3D" id="3.60.40.10">
    <property type="entry name" value="PPM-type phosphatase domain"/>
    <property type="match status" value="1"/>
</dbReference>
<comment type="catalytic activity">
    <reaction evidence="8">
        <text>O-phospho-L-threonyl-[protein] + H2O = L-threonyl-[protein] + phosphate</text>
        <dbReference type="Rhea" id="RHEA:47004"/>
        <dbReference type="Rhea" id="RHEA-COMP:11060"/>
        <dbReference type="Rhea" id="RHEA-COMP:11605"/>
        <dbReference type="ChEBI" id="CHEBI:15377"/>
        <dbReference type="ChEBI" id="CHEBI:30013"/>
        <dbReference type="ChEBI" id="CHEBI:43474"/>
        <dbReference type="ChEBI" id="CHEBI:61977"/>
        <dbReference type="EC" id="3.1.3.16"/>
    </reaction>
</comment>
<dbReference type="AlphaFoldDB" id="A0A3D4S3Y1"/>
<organism evidence="10 11">
    <name type="scientific">Bavariicoccus seileri</name>
    <dbReference type="NCBI Taxonomy" id="549685"/>
    <lineage>
        <taxon>Bacteria</taxon>
        <taxon>Bacillati</taxon>
        <taxon>Bacillota</taxon>
        <taxon>Bacilli</taxon>
        <taxon>Lactobacillales</taxon>
        <taxon>Enterococcaceae</taxon>
        <taxon>Bavariicoccus</taxon>
    </lineage>
</organism>
<dbReference type="PANTHER" id="PTHR13832:SF860">
    <property type="entry name" value="PROTEIN PHOSPHATASE PHPP"/>
    <property type="match status" value="1"/>
</dbReference>
<protein>
    <recommendedName>
        <fullName evidence="2">protein-serine/threonine phosphatase</fullName>
        <ecNumber evidence="2">3.1.3.16</ecNumber>
    </recommendedName>
</protein>
<evidence type="ECO:0000256" key="2">
    <source>
        <dbReference type="ARBA" id="ARBA00013081"/>
    </source>
</evidence>
<dbReference type="PROSITE" id="PS51746">
    <property type="entry name" value="PPM_2"/>
    <property type="match status" value="1"/>
</dbReference>
<dbReference type="EMBL" id="DQHO01000014">
    <property type="protein sequence ID" value="HCS93450.1"/>
    <property type="molecule type" value="Genomic_DNA"/>
</dbReference>
<dbReference type="InterPro" id="IPR015655">
    <property type="entry name" value="PP2C"/>
</dbReference>
<accession>A0A3D4S3Y1</accession>
<dbReference type="InterPro" id="IPR001932">
    <property type="entry name" value="PPM-type_phosphatase-like_dom"/>
</dbReference>
<evidence type="ECO:0000256" key="6">
    <source>
        <dbReference type="ARBA" id="ARBA00023211"/>
    </source>
</evidence>
<dbReference type="STRING" id="1121105.GCA_000421665_00737"/>
<name>A0A3D4S3Y1_9ENTE</name>
<dbReference type="SMART" id="SM00331">
    <property type="entry name" value="PP2C_SIG"/>
    <property type="match status" value="1"/>
</dbReference>
<evidence type="ECO:0000256" key="1">
    <source>
        <dbReference type="ARBA" id="ARBA00001936"/>
    </source>
</evidence>
<keyword evidence="5" id="KW-0904">Protein phosphatase</keyword>
<evidence type="ECO:0000256" key="7">
    <source>
        <dbReference type="ARBA" id="ARBA00047761"/>
    </source>
</evidence>
<sequence>MEVYIKSDIGQKRPLNEDRAGYFINQIQQPLFIVCDGVGGHQAGEVASQMAIDLIGRSWEETAFLEPTEMTEWLKENIEKNNAAIYKHGQENFSLKGMATTLVATALLGDTLVVLNVGDSRAYLYRNGATNQITEDHSLVNELVKQGELTPQEAEHHPQKNVITRSLGLEYNVQVADISLKVKAEDIVLLCSDGLSDIVPLDKINDILNDEKTLDEASSALIDLANNAGGFDNITVLLASDLQNGQVKSL</sequence>
<dbReference type="SMART" id="SM00332">
    <property type="entry name" value="PP2Cc"/>
    <property type="match status" value="1"/>
</dbReference>
<dbReference type="RefSeq" id="WP_022796020.1">
    <property type="nucleotide sequence ID" value="NZ_JBQEAI010000012.1"/>
</dbReference>
<evidence type="ECO:0000313" key="11">
    <source>
        <dbReference type="Proteomes" id="UP000262195"/>
    </source>
</evidence>
<dbReference type="GO" id="GO:0046872">
    <property type="term" value="F:metal ion binding"/>
    <property type="evidence" value="ECO:0007669"/>
    <property type="project" value="UniProtKB-KW"/>
</dbReference>
<feature type="domain" description="PPM-type phosphatase" evidence="9">
    <location>
        <begin position="2"/>
        <end position="241"/>
    </location>
</feature>
<reference evidence="10 11" key="1">
    <citation type="journal article" date="2018" name="Nat. Biotechnol.">
        <title>A standardized bacterial taxonomy based on genome phylogeny substantially revises the tree of life.</title>
        <authorList>
            <person name="Parks D.H."/>
            <person name="Chuvochina M."/>
            <person name="Waite D.W."/>
            <person name="Rinke C."/>
            <person name="Skarshewski A."/>
            <person name="Chaumeil P.A."/>
            <person name="Hugenholtz P."/>
        </authorList>
    </citation>
    <scope>NUCLEOTIDE SEQUENCE [LARGE SCALE GENOMIC DNA]</scope>
    <source>
        <strain evidence="10">UBA11306</strain>
    </source>
</reference>
<keyword evidence="3" id="KW-0479">Metal-binding</keyword>